<feature type="non-terminal residue" evidence="1">
    <location>
        <position position="1"/>
    </location>
</feature>
<reference evidence="1" key="1">
    <citation type="submission" date="2018-05" db="EMBL/GenBank/DDBJ databases">
        <authorList>
            <person name="Lanie J.A."/>
            <person name="Ng W.-L."/>
            <person name="Kazmierczak K.M."/>
            <person name="Andrzejewski T.M."/>
            <person name="Davidsen T.M."/>
            <person name="Wayne K.J."/>
            <person name="Tettelin H."/>
            <person name="Glass J.I."/>
            <person name="Rusch D."/>
            <person name="Podicherti R."/>
            <person name="Tsui H.-C.T."/>
            <person name="Winkler M.E."/>
        </authorList>
    </citation>
    <scope>NUCLEOTIDE SEQUENCE</scope>
</reference>
<gene>
    <name evidence="1" type="ORF">METZ01_LOCUS131725</name>
</gene>
<accession>A0A381YQE3</accession>
<dbReference type="EMBL" id="UINC01018717">
    <property type="protein sequence ID" value="SVA78871.1"/>
    <property type="molecule type" value="Genomic_DNA"/>
</dbReference>
<name>A0A381YQE3_9ZZZZ</name>
<organism evidence="1">
    <name type="scientific">marine metagenome</name>
    <dbReference type="NCBI Taxonomy" id="408172"/>
    <lineage>
        <taxon>unclassified sequences</taxon>
        <taxon>metagenomes</taxon>
        <taxon>ecological metagenomes</taxon>
    </lineage>
</organism>
<proteinExistence type="predicted"/>
<evidence type="ECO:0000313" key="1">
    <source>
        <dbReference type="EMBL" id="SVA78871.1"/>
    </source>
</evidence>
<dbReference type="AlphaFoldDB" id="A0A381YQE3"/>
<protein>
    <submittedName>
        <fullName evidence="1">Uncharacterized protein</fullName>
    </submittedName>
</protein>
<sequence length="72" mass="7511">VDAVDAPPAQSAAVVEVFVARLEEAEINAILKPAHAAAVDAEEDAVAIFEEEIAGGVRLPAKPANSRFRFIG</sequence>